<protein>
    <submittedName>
        <fullName evidence="6">ABC transporter ATP-binding protein</fullName>
    </submittedName>
</protein>
<keyword evidence="7" id="KW-1185">Reference proteome</keyword>
<dbReference type="InterPro" id="IPR051120">
    <property type="entry name" value="ABC_AA/LPS_Transport"/>
</dbReference>
<keyword evidence="4 6" id="KW-0067">ATP-binding</keyword>
<keyword evidence="1" id="KW-0813">Transport</keyword>
<keyword evidence="2" id="KW-1003">Cell membrane</keyword>
<keyword evidence="3" id="KW-0547">Nucleotide-binding</keyword>
<dbReference type="InterPro" id="IPR003593">
    <property type="entry name" value="AAA+_ATPase"/>
</dbReference>
<dbReference type="RefSeq" id="WP_379000402.1">
    <property type="nucleotide sequence ID" value="NZ_JBHSMT010000030.1"/>
</dbReference>
<gene>
    <name evidence="6" type="ORF">ACFPM8_20335</name>
</gene>
<dbReference type="SMART" id="SM00382">
    <property type="entry name" value="AAA"/>
    <property type="match status" value="1"/>
</dbReference>
<name>A0ABW0MET0_9BURK</name>
<dbReference type="PANTHER" id="PTHR45772:SF3">
    <property type="entry name" value="ABC TRANSPORTER ATP-BINDING PROTEIN"/>
    <property type="match status" value="1"/>
</dbReference>
<proteinExistence type="predicted"/>
<evidence type="ECO:0000259" key="5">
    <source>
        <dbReference type="PROSITE" id="PS50893"/>
    </source>
</evidence>
<organism evidence="6 7">
    <name type="scientific">Paraherbaspirillum soli</name>
    <dbReference type="NCBI Taxonomy" id="631222"/>
    <lineage>
        <taxon>Bacteria</taxon>
        <taxon>Pseudomonadati</taxon>
        <taxon>Pseudomonadota</taxon>
        <taxon>Betaproteobacteria</taxon>
        <taxon>Burkholderiales</taxon>
        <taxon>Oxalobacteraceae</taxon>
        <taxon>Paraherbaspirillum</taxon>
    </lineage>
</organism>
<sequence>MSATVLALKDVHKKVANSAIICGVDLQLQQGERLALIGPNGAGKTTLFNLISGRAAPSSGEILLHGRSIAGLTPFQVNRRGLARSFQVSNIFPQLSVQENLRVALLWPLAYRYAFWRRLSGLHDASRNTAQVLEQIGLSSCRDALAGSLSYAQQRALEIGITIAGGTDLLLLDEPTAGMSRDESAAAVALIRRISSGKTLLMVEHDMNVVFELADRIAVLVDGQIIACDTPAAIRRNAAVQAAYLGEGGWP</sequence>
<evidence type="ECO:0000313" key="7">
    <source>
        <dbReference type="Proteomes" id="UP001596045"/>
    </source>
</evidence>
<comment type="caution">
    <text evidence="6">The sequence shown here is derived from an EMBL/GenBank/DDBJ whole genome shotgun (WGS) entry which is preliminary data.</text>
</comment>
<dbReference type="EMBL" id="JBHSMT010000030">
    <property type="protein sequence ID" value="MFC5476319.1"/>
    <property type="molecule type" value="Genomic_DNA"/>
</dbReference>
<dbReference type="CDD" id="cd03219">
    <property type="entry name" value="ABC_Mj1267_LivG_branched"/>
    <property type="match status" value="1"/>
</dbReference>
<reference evidence="7" key="1">
    <citation type="journal article" date="2019" name="Int. J. Syst. Evol. Microbiol.">
        <title>The Global Catalogue of Microorganisms (GCM) 10K type strain sequencing project: providing services to taxonomists for standard genome sequencing and annotation.</title>
        <authorList>
            <consortium name="The Broad Institute Genomics Platform"/>
            <consortium name="The Broad Institute Genome Sequencing Center for Infectious Disease"/>
            <person name="Wu L."/>
            <person name="Ma J."/>
        </authorList>
    </citation>
    <scope>NUCLEOTIDE SEQUENCE [LARGE SCALE GENOMIC DNA]</scope>
    <source>
        <strain evidence="7">JCM 17066</strain>
    </source>
</reference>
<dbReference type="PROSITE" id="PS50893">
    <property type="entry name" value="ABC_TRANSPORTER_2"/>
    <property type="match status" value="1"/>
</dbReference>
<evidence type="ECO:0000256" key="3">
    <source>
        <dbReference type="ARBA" id="ARBA00022741"/>
    </source>
</evidence>
<feature type="domain" description="ABC transporter" evidence="5">
    <location>
        <begin position="6"/>
        <end position="247"/>
    </location>
</feature>
<evidence type="ECO:0000313" key="6">
    <source>
        <dbReference type="EMBL" id="MFC5476319.1"/>
    </source>
</evidence>
<dbReference type="SUPFAM" id="SSF52540">
    <property type="entry name" value="P-loop containing nucleoside triphosphate hydrolases"/>
    <property type="match status" value="1"/>
</dbReference>
<dbReference type="Pfam" id="PF00005">
    <property type="entry name" value="ABC_tran"/>
    <property type="match status" value="1"/>
</dbReference>
<dbReference type="InterPro" id="IPR027417">
    <property type="entry name" value="P-loop_NTPase"/>
</dbReference>
<dbReference type="InterPro" id="IPR003439">
    <property type="entry name" value="ABC_transporter-like_ATP-bd"/>
</dbReference>
<evidence type="ECO:0000256" key="2">
    <source>
        <dbReference type="ARBA" id="ARBA00022475"/>
    </source>
</evidence>
<evidence type="ECO:0000256" key="1">
    <source>
        <dbReference type="ARBA" id="ARBA00022448"/>
    </source>
</evidence>
<keyword evidence="2" id="KW-0472">Membrane</keyword>
<dbReference type="Proteomes" id="UP001596045">
    <property type="component" value="Unassembled WGS sequence"/>
</dbReference>
<dbReference type="PANTHER" id="PTHR45772">
    <property type="entry name" value="CONSERVED COMPONENT OF ABC TRANSPORTER FOR NATURAL AMINO ACIDS-RELATED"/>
    <property type="match status" value="1"/>
</dbReference>
<accession>A0ABW0MET0</accession>
<dbReference type="InterPro" id="IPR032823">
    <property type="entry name" value="BCA_ABC_TP_C"/>
</dbReference>
<dbReference type="GO" id="GO:0005524">
    <property type="term" value="F:ATP binding"/>
    <property type="evidence" value="ECO:0007669"/>
    <property type="project" value="UniProtKB-KW"/>
</dbReference>
<evidence type="ECO:0000256" key="4">
    <source>
        <dbReference type="ARBA" id="ARBA00022840"/>
    </source>
</evidence>
<dbReference type="Pfam" id="PF12399">
    <property type="entry name" value="BCA_ABC_TP_C"/>
    <property type="match status" value="1"/>
</dbReference>
<dbReference type="Gene3D" id="3.40.50.300">
    <property type="entry name" value="P-loop containing nucleotide triphosphate hydrolases"/>
    <property type="match status" value="1"/>
</dbReference>